<dbReference type="GO" id="GO:0006457">
    <property type="term" value="P:protein folding"/>
    <property type="evidence" value="ECO:0007669"/>
    <property type="project" value="InterPro"/>
</dbReference>
<dbReference type="AlphaFoldDB" id="A0AAJ7SMC1"/>
<evidence type="ECO:0000256" key="1">
    <source>
        <dbReference type="ARBA" id="ARBA00004370"/>
    </source>
</evidence>
<evidence type="ECO:0000313" key="6">
    <source>
        <dbReference type="Proteomes" id="UP001318040"/>
    </source>
</evidence>
<dbReference type="GO" id="GO:0005789">
    <property type="term" value="C:endoplasmic reticulum membrane"/>
    <property type="evidence" value="ECO:0007669"/>
    <property type="project" value="TreeGrafter"/>
</dbReference>
<keyword evidence="3" id="KW-1133">Transmembrane helix</keyword>
<proteinExistence type="predicted"/>
<protein>
    <submittedName>
        <fullName evidence="7">DnaJ homolog subfamily C member 25-like</fullName>
    </submittedName>
</protein>
<evidence type="ECO:0000256" key="2">
    <source>
        <dbReference type="ARBA" id="ARBA00022692"/>
    </source>
</evidence>
<keyword evidence="2" id="KW-0812">Transmembrane</keyword>
<name>A0AAJ7SMC1_PETMA</name>
<dbReference type="PANTHER" id="PTHR44176:SF1">
    <property type="entry name" value="DNAJ HOMOLOG SUBFAMILY C MEMBER 25"/>
    <property type="match status" value="1"/>
</dbReference>
<evidence type="ECO:0000256" key="4">
    <source>
        <dbReference type="ARBA" id="ARBA00023136"/>
    </source>
</evidence>
<gene>
    <name evidence="7" type="primary">LOC116938290</name>
</gene>
<evidence type="ECO:0000256" key="3">
    <source>
        <dbReference type="ARBA" id="ARBA00022989"/>
    </source>
</evidence>
<dbReference type="PANTHER" id="PTHR44176">
    <property type="entry name" value="DNAJ HOMOLOG SUBFAMILY C MEMBER 25"/>
    <property type="match status" value="1"/>
</dbReference>
<keyword evidence="5" id="KW-0143">Chaperone</keyword>
<dbReference type="KEGG" id="pmrn:116938290"/>
<feature type="non-terminal residue" evidence="7">
    <location>
        <position position="1"/>
    </location>
</feature>
<keyword evidence="6" id="KW-1185">Reference proteome</keyword>
<reference evidence="7" key="1">
    <citation type="submission" date="2025-08" db="UniProtKB">
        <authorList>
            <consortium name="RefSeq"/>
        </authorList>
    </citation>
    <scope>IDENTIFICATION</scope>
    <source>
        <tissue evidence="7">Sperm</tissue>
    </source>
</reference>
<dbReference type="RefSeq" id="XP_032801286.1">
    <property type="nucleotide sequence ID" value="XM_032945395.1"/>
</dbReference>
<evidence type="ECO:0000256" key="5">
    <source>
        <dbReference type="ARBA" id="ARBA00023186"/>
    </source>
</evidence>
<dbReference type="InterPro" id="IPR044632">
    <property type="entry name" value="DNAJC25-like"/>
</dbReference>
<accession>A0AAJ7SMC1</accession>
<keyword evidence="4" id="KW-0472">Membrane</keyword>
<dbReference type="Proteomes" id="UP001318040">
    <property type="component" value="Unplaced"/>
</dbReference>
<comment type="subcellular location">
    <subcellularLocation>
        <location evidence="1">Membrane</location>
    </subcellularLocation>
</comment>
<evidence type="ECO:0000313" key="7">
    <source>
        <dbReference type="RefSeq" id="XP_032801286.1"/>
    </source>
</evidence>
<sequence length="170" mass="20273">GGYRKPRVTDVLLVRLLLLPFSLLRFSAFQSPFSQSLPAASPQGGYRKPRVTDVLLVRLLLLPYSLLRFSAFHLRWLWLFTVLGRELGPTERLHLTRHSLRLSVEEFRSMSDEQRERLVQLALWEKRNMEEFRRQQQEEERVRLAQDSRWKRFRRSQRSDGAGRMTFSDD</sequence>
<organism evidence="6 7">
    <name type="scientific">Petromyzon marinus</name>
    <name type="common">Sea lamprey</name>
    <dbReference type="NCBI Taxonomy" id="7757"/>
    <lineage>
        <taxon>Eukaryota</taxon>
        <taxon>Metazoa</taxon>
        <taxon>Chordata</taxon>
        <taxon>Craniata</taxon>
        <taxon>Vertebrata</taxon>
        <taxon>Cyclostomata</taxon>
        <taxon>Hyperoartia</taxon>
        <taxon>Petromyzontiformes</taxon>
        <taxon>Petromyzontidae</taxon>
        <taxon>Petromyzon</taxon>
    </lineage>
</organism>